<proteinExistence type="predicted"/>
<organism evidence="3 4">
    <name type="scientific">Papaver somniferum</name>
    <name type="common">Opium poppy</name>
    <dbReference type="NCBI Taxonomy" id="3469"/>
    <lineage>
        <taxon>Eukaryota</taxon>
        <taxon>Viridiplantae</taxon>
        <taxon>Streptophyta</taxon>
        <taxon>Embryophyta</taxon>
        <taxon>Tracheophyta</taxon>
        <taxon>Spermatophyta</taxon>
        <taxon>Magnoliopsida</taxon>
        <taxon>Ranunculales</taxon>
        <taxon>Papaveraceae</taxon>
        <taxon>Papaveroideae</taxon>
        <taxon>Papaver</taxon>
    </lineage>
</organism>
<sequence length="32" mass="3513">MKLQIGCDVCLKEGVLQMDLEEHRRGAGAAIK</sequence>
<evidence type="ECO:0000313" key="1">
    <source>
        <dbReference type="EMBL" id="RZC52656.1"/>
    </source>
</evidence>
<dbReference type="Gramene" id="RZC80000">
    <property type="protein sequence ID" value="RZC80000"/>
    <property type="gene ID" value="C5167_042569"/>
</dbReference>
<dbReference type="Proteomes" id="UP000316621">
    <property type="component" value="Chromosome 2"/>
</dbReference>
<accession>A0A4Y7L5X3</accession>
<dbReference type="Gramene" id="RZC73541">
    <property type="protein sequence ID" value="RZC73541"/>
    <property type="gene ID" value="C5167_049020"/>
</dbReference>
<reference evidence="3 4" key="1">
    <citation type="journal article" date="2018" name="Science">
        <title>The opium poppy genome and morphinan production.</title>
        <authorList>
            <person name="Guo L."/>
            <person name="Winzer T."/>
            <person name="Yang X."/>
            <person name="Li Y."/>
            <person name="Ning Z."/>
            <person name="He Z."/>
            <person name="Teodor R."/>
            <person name="Lu Y."/>
            <person name="Bowser T.A."/>
            <person name="Graham I.A."/>
            <person name="Ye K."/>
        </authorList>
    </citation>
    <scope>NUCLEOTIDE SEQUENCE [LARGE SCALE GENOMIC DNA]</scope>
    <source>
        <strain evidence="4">cv. HN1</strain>
        <tissue evidence="3">Leaves</tissue>
    </source>
</reference>
<evidence type="ECO:0000313" key="3">
    <source>
        <dbReference type="EMBL" id="RZC80000.1"/>
    </source>
</evidence>
<dbReference type="Proteomes" id="UP000316621">
    <property type="component" value="Chromosome 8"/>
</dbReference>
<dbReference type="EMBL" id="CM010716">
    <property type="protein sequence ID" value="RZC52656.1"/>
    <property type="molecule type" value="Genomic_DNA"/>
</dbReference>
<dbReference type="EMBL" id="CM010722">
    <property type="protein sequence ID" value="RZC73541.1"/>
    <property type="molecule type" value="Genomic_DNA"/>
</dbReference>
<protein>
    <submittedName>
        <fullName evidence="3">Uncharacterized protein</fullName>
    </submittedName>
</protein>
<gene>
    <name evidence="1" type="ORF">C5167_021083</name>
    <name evidence="3" type="ORF">C5167_042569</name>
    <name evidence="2" type="ORF">C5167_049020</name>
</gene>
<name>A0A4Y7L5X3_PAPSO</name>
<evidence type="ECO:0000313" key="4">
    <source>
        <dbReference type="Proteomes" id="UP000316621"/>
    </source>
</evidence>
<keyword evidence="4" id="KW-1185">Reference proteome</keyword>
<dbReference type="Proteomes" id="UP000316621">
    <property type="component" value="Chromosome 10"/>
</dbReference>
<dbReference type="AlphaFoldDB" id="A0A4Y7L5X3"/>
<dbReference type="EMBL" id="CM010724">
    <property type="protein sequence ID" value="RZC80000.1"/>
    <property type="molecule type" value="Genomic_DNA"/>
</dbReference>
<dbReference type="Gramene" id="RZC52656">
    <property type="protein sequence ID" value="RZC52656"/>
    <property type="gene ID" value="C5167_021083"/>
</dbReference>
<evidence type="ECO:0000313" key="2">
    <source>
        <dbReference type="EMBL" id="RZC73541.1"/>
    </source>
</evidence>